<dbReference type="Proteomes" id="UP000001095">
    <property type="component" value="Unassembled WGS sequence"/>
</dbReference>
<protein>
    <recommendedName>
        <fullName evidence="1">DUF4440 domain-containing protein</fullName>
    </recommendedName>
</protein>
<reference evidence="2 3" key="1">
    <citation type="submission" date="2012-04" db="EMBL/GenBank/DDBJ databases">
        <title>The Genome Sequence of Afipia clevelandensis ATCC 49720.</title>
        <authorList>
            <consortium name="The Broad Institute Genome Sequencing Platform"/>
            <person name="Earl A."/>
            <person name="Ward D."/>
            <person name="Feldgarden M."/>
            <person name="Gevers D."/>
            <person name="Huys G."/>
            <person name="Walker B."/>
            <person name="Young S.K."/>
            <person name="Zeng Q."/>
            <person name="Gargeya S."/>
            <person name="Fitzgerald M."/>
            <person name="Haas B."/>
            <person name="Abouelleil A."/>
            <person name="Alvarado L."/>
            <person name="Arachchi H.M."/>
            <person name="Berlin A."/>
            <person name="Chapman S.B."/>
            <person name="Goldberg J."/>
            <person name="Griggs A."/>
            <person name="Gujja S."/>
            <person name="Hansen M."/>
            <person name="Howarth C."/>
            <person name="Imamovic A."/>
            <person name="Larimer J."/>
            <person name="McCowen C."/>
            <person name="Montmayeur A."/>
            <person name="Murphy C."/>
            <person name="Neiman D."/>
            <person name="Pearson M."/>
            <person name="Priest M."/>
            <person name="Roberts A."/>
            <person name="Saif S."/>
            <person name="Shea T."/>
            <person name="Sisk P."/>
            <person name="Sykes S."/>
            <person name="Wortman J."/>
            <person name="Nusbaum C."/>
            <person name="Birren B."/>
        </authorList>
    </citation>
    <scope>NUCLEOTIDE SEQUENCE [LARGE SCALE GENOMIC DNA]</scope>
    <source>
        <strain evidence="2 3">ATCC 49720</strain>
    </source>
</reference>
<dbReference type="Pfam" id="PF14534">
    <property type="entry name" value="DUF4440"/>
    <property type="match status" value="1"/>
</dbReference>
<dbReference type="PATRIC" id="fig|883079.3.peg.3858"/>
<dbReference type="InterPro" id="IPR027843">
    <property type="entry name" value="DUF4440"/>
</dbReference>
<name>K8NR26_9BRAD</name>
<dbReference type="Gene3D" id="3.10.450.50">
    <property type="match status" value="1"/>
</dbReference>
<comment type="caution">
    <text evidence="2">The sequence shown here is derived from an EMBL/GenBank/DDBJ whole genome shotgun (WGS) entry which is preliminary data.</text>
</comment>
<evidence type="ECO:0000313" key="3">
    <source>
        <dbReference type="Proteomes" id="UP000001095"/>
    </source>
</evidence>
<accession>K8NR26</accession>
<dbReference type="EMBL" id="AGWY01000015">
    <property type="protein sequence ID" value="EKS32802.1"/>
    <property type="molecule type" value="Genomic_DNA"/>
</dbReference>
<sequence>MDQKVTDHDILVGLNRDYIDSVQNSDVKRFDEILAPEFYCSNPDRSLVDRAGFLKQTAQPVAIKNLKADDVLIRIIGDVAIIHARTTYLMPDGSQGGGRYTDVWARIGGQWLAVSAHVTR</sequence>
<organism evidence="2 3">
    <name type="scientific">Afipia clevelandensis ATCC 49720</name>
    <dbReference type="NCBI Taxonomy" id="883079"/>
    <lineage>
        <taxon>Bacteria</taxon>
        <taxon>Pseudomonadati</taxon>
        <taxon>Pseudomonadota</taxon>
        <taxon>Alphaproteobacteria</taxon>
        <taxon>Hyphomicrobiales</taxon>
        <taxon>Nitrobacteraceae</taxon>
        <taxon>Afipia</taxon>
    </lineage>
</organism>
<dbReference type="RefSeq" id="WP_002714649.1">
    <property type="nucleotide sequence ID" value="NZ_KB375281.1"/>
</dbReference>
<evidence type="ECO:0000313" key="2">
    <source>
        <dbReference type="EMBL" id="EKS32802.1"/>
    </source>
</evidence>
<dbReference type="HOGENOM" id="CLU_143466_0_0_5"/>
<proteinExistence type="predicted"/>
<dbReference type="AlphaFoldDB" id="K8NR26"/>
<dbReference type="InterPro" id="IPR032710">
    <property type="entry name" value="NTF2-like_dom_sf"/>
</dbReference>
<gene>
    <name evidence="2" type="ORF">HMPREF9696_03779</name>
</gene>
<dbReference type="OrthoDB" id="5382786at2"/>
<keyword evidence="3" id="KW-1185">Reference proteome</keyword>
<evidence type="ECO:0000259" key="1">
    <source>
        <dbReference type="Pfam" id="PF14534"/>
    </source>
</evidence>
<feature type="domain" description="DUF4440" evidence="1">
    <location>
        <begin position="14"/>
        <end position="112"/>
    </location>
</feature>
<dbReference type="SUPFAM" id="SSF54427">
    <property type="entry name" value="NTF2-like"/>
    <property type="match status" value="1"/>
</dbReference>